<dbReference type="AlphaFoldDB" id="A0A2A6BUL3"/>
<protein>
    <submittedName>
        <fullName evidence="4">Uncharacterized protein</fullName>
    </submittedName>
</protein>
<feature type="region of interest" description="Disordered" evidence="1">
    <location>
        <begin position="640"/>
        <end position="664"/>
    </location>
</feature>
<feature type="region of interest" description="Disordered" evidence="1">
    <location>
        <begin position="425"/>
        <end position="464"/>
    </location>
</feature>
<dbReference type="EnsemblMetazoa" id="PPA01235.1">
    <property type="protein sequence ID" value="PPA01235.1"/>
    <property type="gene ID" value="WBGene00090789"/>
</dbReference>
<feature type="transmembrane region" description="Helical" evidence="2">
    <location>
        <begin position="592"/>
        <end position="614"/>
    </location>
</feature>
<reference evidence="5" key="1">
    <citation type="journal article" date="2008" name="Nat. Genet.">
        <title>The Pristionchus pacificus genome provides a unique perspective on nematode lifestyle and parasitism.</title>
        <authorList>
            <person name="Dieterich C."/>
            <person name="Clifton S.W."/>
            <person name="Schuster L.N."/>
            <person name="Chinwalla A."/>
            <person name="Delehaunty K."/>
            <person name="Dinkelacker I."/>
            <person name="Fulton L."/>
            <person name="Fulton R."/>
            <person name="Godfrey J."/>
            <person name="Minx P."/>
            <person name="Mitreva M."/>
            <person name="Roeseler W."/>
            <person name="Tian H."/>
            <person name="Witte H."/>
            <person name="Yang S.P."/>
            <person name="Wilson R.K."/>
            <person name="Sommer R.J."/>
        </authorList>
    </citation>
    <scope>NUCLEOTIDE SEQUENCE [LARGE SCALE GENOMIC DNA]</scope>
    <source>
        <strain evidence="5">PS312</strain>
    </source>
</reference>
<organism evidence="4 5">
    <name type="scientific">Pristionchus pacificus</name>
    <name type="common">Parasitic nematode worm</name>
    <dbReference type="NCBI Taxonomy" id="54126"/>
    <lineage>
        <taxon>Eukaryota</taxon>
        <taxon>Metazoa</taxon>
        <taxon>Ecdysozoa</taxon>
        <taxon>Nematoda</taxon>
        <taxon>Chromadorea</taxon>
        <taxon>Rhabditida</taxon>
        <taxon>Rhabditina</taxon>
        <taxon>Diplogasteromorpha</taxon>
        <taxon>Diplogasteroidea</taxon>
        <taxon>Neodiplogasteridae</taxon>
        <taxon>Pristionchus</taxon>
    </lineage>
</organism>
<evidence type="ECO:0000313" key="5">
    <source>
        <dbReference type="Proteomes" id="UP000005239"/>
    </source>
</evidence>
<feature type="compositionally biased region" description="Low complexity" evidence="1">
    <location>
        <begin position="649"/>
        <end position="664"/>
    </location>
</feature>
<accession>A0A8R1Y2W0</accession>
<feature type="compositionally biased region" description="Basic and acidic residues" evidence="1">
    <location>
        <begin position="339"/>
        <end position="351"/>
    </location>
</feature>
<accession>A0A2A6BUL3</accession>
<dbReference type="Proteomes" id="UP000005239">
    <property type="component" value="Unassembled WGS sequence"/>
</dbReference>
<evidence type="ECO:0000256" key="1">
    <source>
        <dbReference type="SAM" id="MobiDB-lite"/>
    </source>
</evidence>
<proteinExistence type="predicted"/>
<gene>
    <name evidence="4" type="primary">WBGene00090789</name>
</gene>
<evidence type="ECO:0000256" key="2">
    <source>
        <dbReference type="SAM" id="Phobius"/>
    </source>
</evidence>
<evidence type="ECO:0000313" key="4">
    <source>
        <dbReference type="EnsemblMetazoa" id="PPA01235.1"/>
    </source>
</evidence>
<keyword evidence="2" id="KW-0812">Transmembrane</keyword>
<keyword evidence="3" id="KW-0732">Signal</keyword>
<feature type="signal peptide" evidence="3">
    <location>
        <begin position="1"/>
        <end position="21"/>
    </location>
</feature>
<feature type="transmembrane region" description="Helical" evidence="2">
    <location>
        <begin position="271"/>
        <end position="297"/>
    </location>
</feature>
<feature type="region of interest" description="Disordered" evidence="1">
    <location>
        <begin position="389"/>
        <end position="413"/>
    </location>
</feature>
<keyword evidence="5" id="KW-1185">Reference proteome</keyword>
<feature type="region of interest" description="Disordered" evidence="1">
    <location>
        <begin position="325"/>
        <end position="370"/>
    </location>
</feature>
<feature type="chain" id="PRO_5043354915" evidence="3">
    <location>
        <begin position="22"/>
        <end position="664"/>
    </location>
</feature>
<evidence type="ECO:0000256" key="3">
    <source>
        <dbReference type="SAM" id="SignalP"/>
    </source>
</evidence>
<feature type="compositionally biased region" description="Low complexity" evidence="1">
    <location>
        <begin position="444"/>
        <end position="459"/>
    </location>
</feature>
<keyword evidence="2" id="KW-0472">Membrane</keyword>
<sequence>MGDGRLTIMLVLFLFAHVCHSEKKPKFSDLPVIDSTRRIKFRKWSGSKTVTMKADVRARGLNGIKWITSAGSKNPCTKDSPYIPYKHEIVTQGGLRLDIGVGSNYTVFQTTGCYHKPISLIIQLDPPGVKDMNDMHQRQQKTCTISILIDDGHIEVWYGLCMSRKEKNKRKFDFAVTYTSIVYFNFDKLTMRMYKQEGDDGQVFEMGRVEHVTEDKTHEEFIDFVMFLHFDTCKHVYLKETFSEDAWRNIDEKEIELSNTGDPLLNRMMCIFFTIQSITCLILSTMYVWSIGIPFFTNRLYDMVFLRYTKEGVVVKSDEAEADSCKTVEEPSQEWEATSGRKEDLFGEKGKQKAPMRAPPGYALSDYEEPYKDDPETVMITALAKEDDPAWDGKVEATPPTKTDRAAAGPSEKSSKILALLLSPMDCGPPASSASGSGTGSGTGANNAAGPPDQANPVAPADPVPAPAENVRYCRGAKIAVPDAQKAEGNTNIHCERHFWGTRDKHWIEVNGPDKSAPIGVHFSKEKLEEGVIECVKATSDSMIVRCQGDNCDKHMGISAAFHACRVKQGRDGVAAAPENKFKEDEARGTKIGLSVGVPFVILLFGGLACFGLVKCLTREVSAEGPPVSMTPSSVALIPSKMESVQAATTDPSTPTSKTPVKKP</sequence>
<keyword evidence="2" id="KW-1133">Transmembrane helix</keyword>
<reference evidence="4" key="2">
    <citation type="submission" date="2022-06" db="UniProtKB">
        <authorList>
            <consortium name="EnsemblMetazoa"/>
        </authorList>
    </citation>
    <scope>IDENTIFICATION</scope>
    <source>
        <strain evidence="4">PS312</strain>
    </source>
</reference>
<name>A0A2A6BUL3_PRIPA</name>